<protein>
    <submittedName>
        <fullName evidence="3">S-layer protein</fullName>
    </submittedName>
</protein>
<accession>A0A6L8V1L7</accession>
<feature type="domain" description="SCP" evidence="1">
    <location>
        <begin position="145"/>
        <end position="257"/>
    </location>
</feature>
<organism evidence="3 4">
    <name type="scientific">Paenibacillus silvestris</name>
    <dbReference type="NCBI Taxonomy" id="2606219"/>
    <lineage>
        <taxon>Bacteria</taxon>
        <taxon>Bacillati</taxon>
        <taxon>Bacillota</taxon>
        <taxon>Bacilli</taxon>
        <taxon>Bacillales</taxon>
        <taxon>Paenibacillaceae</taxon>
        <taxon>Paenibacillus</taxon>
    </lineage>
</organism>
<evidence type="ECO:0000259" key="1">
    <source>
        <dbReference type="Pfam" id="PF00188"/>
    </source>
</evidence>
<gene>
    <name evidence="3" type="ORF">GQF01_19815</name>
</gene>
<dbReference type="Gene3D" id="3.30.457.10">
    <property type="entry name" value="Copper amine oxidase-like, N-terminal domain"/>
    <property type="match status" value="1"/>
</dbReference>
<dbReference type="Gene3D" id="3.40.33.10">
    <property type="entry name" value="CAP"/>
    <property type="match status" value="1"/>
</dbReference>
<comment type="caution">
    <text evidence="3">The sequence shown here is derived from an EMBL/GenBank/DDBJ whole genome shotgun (WGS) entry which is preliminary data.</text>
</comment>
<proteinExistence type="predicted"/>
<dbReference type="InterPro" id="IPR014044">
    <property type="entry name" value="CAP_dom"/>
</dbReference>
<dbReference type="CDD" id="cd05379">
    <property type="entry name" value="CAP_bacterial"/>
    <property type="match status" value="1"/>
</dbReference>
<dbReference type="InterPro" id="IPR012854">
    <property type="entry name" value="Cu_amine_oxidase-like_N"/>
</dbReference>
<dbReference type="SUPFAM" id="SSF55383">
    <property type="entry name" value="Copper amine oxidase, domain N"/>
    <property type="match status" value="1"/>
</dbReference>
<dbReference type="EMBL" id="WTUZ01000021">
    <property type="protein sequence ID" value="MZQ84368.1"/>
    <property type="molecule type" value="Genomic_DNA"/>
</dbReference>
<sequence>MNVIQVRRKWTTSVKIIAALFVLLSSLIWSSKPSYALSYGYLTYPQGDVGLLRPDIGVNIDLSEGRTPESYHFYLNNQEVTATYDPVSVKYVYQPKADLAPGKYSARLSFSFTGYEPVQIYWDFTVVDGAVTLSSETSKEQQAGLQAINDYRVKMGLTKVKFSDALNVAAKKHAQYLSQNKIDPIKTAVSLHDEDPALPGYIGKSLKERAQFIGYARSSSEDVAYNNVSLVEAIDSLFDAPYHRTPFMVPGLVEIGVYKDGPYHVIEFGFSEGVSPELVVSPGSNDVYVPTMFDGHETPDPIRNHAAASYPVGYPIMASIYGPGVKKVRLDEAELKDEAGKAVSLLKNEPGTDDHLDTEVIIMPSKPLELDSTYKAKVKLTATMEDGTTKSYSKEWMFRTEPREGVGVLKLHNDAVSYTLQMGNFGLNRSHLVSFALAGDKYVLDLIPYPMKQKPYIQEGTSFLYIRDLAAALGATVEWDDKQKAAVYKKKDKTIIFYTSRNAYNLNGVEHQTESAAKLVNETTMIPVRLLSEALGAKVTYVESTKTVNISY</sequence>
<keyword evidence="4" id="KW-1185">Reference proteome</keyword>
<dbReference type="InterPro" id="IPR036582">
    <property type="entry name" value="Mao_N_sf"/>
</dbReference>
<dbReference type="RefSeq" id="WP_161408468.1">
    <property type="nucleotide sequence ID" value="NZ_WTUZ01000021.1"/>
</dbReference>
<name>A0A6L8V1L7_9BACL</name>
<dbReference type="SUPFAM" id="SSF55797">
    <property type="entry name" value="PR-1-like"/>
    <property type="match status" value="1"/>
</dbReference>
<dbReference type="InterPro" id="IPR035940">
    <property type="entry name" value="CAP_sf"/>
</dbReference>
<evidence type="ECO:0000313" key="3">
    <source>
        <dbReference type="EMBL" id="MZQ84368.1"/>
    </source>
</evidence>
<reference evidence="3 4" key="1">
    <citation type="submission" date="2019-12" db="EMBL/GenBank/DDBJ databases">
        <title>Paenibacillus sp. nov. sp. isolated from soil.</title>
        <authorList>
            <person name="Kim J."/>
            <person name="Jeong S.E."/>
            <person name="Jung H.S."/>
            <person name="Jeon C.O."/>
        </authorList>
    </citation>
    <scope>NUCLEOTIDE SEQUENCE [LARGE SCALE GENOMIC DNA]</scope>
    <source>
        <strain evidence="3 4">5J-6</strain>
    </source>
</reference>
<dbReference type="Proteomes" id="UP000481087">
    <property type="component" value="Unassembled WGS sequence"/>
</dbReference>
<dbReference type="Pfam" id="PF00188">
    <property type="entry name" value="CAP"/>
    <property type="match status" value="1"/>
</dbReference>
<dbReference type="Pfam" id="PF07833">
    <property type="entry name" value="Cu_amine_oxidN1"/>
    <property type="match status" value="1"/>
</dbReference>
<dbReference type="AlphaFoldDB" id="A0A6L8V1L7"/>
<evidence type="ECO:0000313" key="4">
    <source>
        <dbReference type="Proteomes" id="UP000481087"/>
    </source>
</evidence>
<feature type="domain" description="Copper amine oxidase-like N-terminal" evidence="2">
    <location>
        <begin position="447"/>
        <end position="550"/>
    </location>
</feature>
<evidence type="ECO:0000259" key="2">
    <source>
        <dbReference type="Pfam" id="PF07833"/>
    </source>
</evidence>